<sequence length="179" mass="19262">MNQQRPAPDPGSPLWTAANGFVVRKDEGIPKLVNGGKESTLVKVTGDQTDGKLSLMSMDVAPGFGNVPHAHGAEDEAFYVASGEFRFINGAGTFDAGPGDFIYVPRLTRHGFKNLSDEPARLMVFYTPAGAEQFFLDFADDPDPSGNPPAEWTAERFAAMADALDAHQMILMPSGDDWA</sequence>
<feature type="domain" description="Cupin type-2" evidence="1">
    <location>
        <begin position="58"/>
        <end position="125"/>
    </location>
</feature>
<dbReference type="SUPFAM" id="SSF51182">
    <property type="entry name" value="RmlC-like cupins"/>
    <property type="match status" value="1"/>
</dbReference>
<evidence type="ECO:0000313" key="3">
    <source>
        <dbReference type="Proteomes" id="UP001235874"/>
    </source>
</evidence>
<dbReference type="InterPro" id="IPR013096">
    <property type="entry name" value="Cupin_2"/>
</dbReference>
<proteinExistence type="predicted"/>
<reference evidence="2 3" key="1">
    <citation type="submission" date="2023-07" db="EMBL/GenBank/DDBJ databases">
        <title>Micromonospora profundi TRM 95458 converts glycerol to a new osmotic compound.</title>
        <authorList>
            <person name="Lu D."/>
        </authorList>
    </citation>
    <scope>NUCLEOTIDE SEQUENCE [LARGE SCALE GENOMIC DNA]</scope>
    <source>
        <strain evidence="2 3">TRM95458</strain>
    </source>
</reference>
<dbReference type="InterPro" id="IPR053146">
    <property type="entry name" value="QDO-like"/>
</dbReference>
<dbReference type="PANTHER" id="PTHR36440:SF1">
    <property type="entry name" value="PUTATIVE (AFU_ORTHOLOGUE AFUA_8G07350)-RELATED"/>
    <property type="match status" value="1"/>
</dbReference>
<dbReference type="PANTHER" id="PTHR36440">
    <property type="entry name" value="PUTATIVE (AFU_ORTHOLOGUE AFUA_8G07350)-RELATED"/>
    <property type="match status" value="1"/>
</dbReference>
<name>A0AAJ6HT00_9ACTN</name>
<dbReference type="Proteomes" id="UP001235874">
    <property type="component" value="Chromosome"/>
</dbReference>
<evidence type="ECO:0000259" key="1">
    <source>
        <dbReference type="Pfam" id="PF07883"/>
    </source>
</evidence>
<dbReference type="InterPro" id="IPR014710">
    <property type="entry name" value="RmlC-like_jellyroll"/>
</dbReference>
<gene>
    <name evidence="2" type="ORF">Q3V37_24215</name>
</gene>
<dbReference type="Pfam" id="PF07883">
    <property type="entry name" value="Cupin_2"/>
    <property type="match status" value="1"/>
</dbReference>
<dbReference type="AlphaFoldDB" id="A0AAJ6HT00"/>
<protein>
    <submittedName>
        <fullName evidence="2">Cupin domain-containing protein</fullName>
    </submittedName>
</protein>
<dbReference type="Gene3D" id="2.60.120.10">
    <property type="entry name" value="Jelly Rolls"/>
    <property type="match status" value="1"/>
</dbReference>
<evidence type="ECO:0000313" key="2">
    <source>
        <dbReference type="EMBL" id="WLS44463.1"/>
    </source>
</evidence>
<keyword evidence="3" id="KW-1185">Reference proteome</keyword>
<dbReference type="InterPro" id="IPR011051">
    <property type="entry name" value="RmlC_Cupin_sf"/>
</dbReference>
<dbReference type="KEGG" id="mprn:Q3V37_24215"/>
<dbReference type="EMBL" id="CP130472">
    <property type="protein sequence ID" value="WLS44463.1"/>
    <property type="molecule type" value="Genomic_DNA"/>
</dbReference>
<accession>A0AAJ6HT00</accession>
<dbReference type="RefSeq" id="WP_306271717.1">
    <property type="nucleotide sequence ID" value="NZ_CP130472.1"/>
</dbReference>
<organism evidence="2 3">
    <name type="scientific">Micromonospora profundi</name>
    <dbReference type="NCBI Taxonomy" id="1420889"/>
    <lineage>
        <taxon>Bacteria</taxon>
        <taxon>Bacillati</taxon>
        <taxon>Actinomycetota</taxon>
        <taxon>Actinomycetes</taxon>
        <taxon>Micromonosporales</taxon>
        <taxon>Micromonosporaceae</taxon>
        <taxon>Micromonospora</taxon>
    </lineage>
</organism>